<gene>
    <name evidence="1" type="ORF">QBC37DRAFT_408555</name>
</gene>
<dbReference type="EMBL" id="MU858046">
    <property type="protein sequence ID" value="KAK4219817.1"/>
    <property type="molecule type" value="Genomic_DNA"/>
</dbReference>
<evidence type="ECO:0000313" key="2">
    <source>
        <dbReference type="Proteomes" id="UP001301769"/>
    </source>
</evidence>
<dbReference type="AlphaFoldDB" id="A0AAN7BDY0"/>
<comment type="caution">
    <text evidence="1">The sequence shown here is derived from an EMBL/GenBank/DDBJ whole genome shotgun (WGS) entry which is preliminary data.</text>
</comment>
<organism evidence="1 2">
    <name type="scientific">Rhypophila decipiens</name>
    <dbReference type="NCBI Taxonomy" id="261697"/>
    <lineage>
        <taxon>Eukaryota</taxon>
        <taxon>Fungi</taxon>
        <taxon>Dikarya</taxon>
        <taxon>Ascomycota</taxon>
        <taxon>Pezizomycotina</taxon>
        <taxon>Sordariomycetes</taxon>
        <taxon>Sordariomycetidae</taxon>
        <taxon>Sordariales</taxon>
        <taxon>Naviculisporaceae</taxon>
        <taxon>Rhypophila</taxon>
    </lineage>
</organism>
<accession>A0AAN7BDY0</accession>
<reference evidence="1" key="1">
    <citation type="journal article" date="2023" name="Mol. Phylogenet. Evol.">
        <title>Genome-scale phylogeny and comparative genomics of the fungal order Sordariales.</title>
        <authorList>
            <person name="Hensen N."/>
            <person name="Bonometti L."/>
            <person name="Westerberg I."/>
            <person name="Brannstrom I.O."/>
            <person name="Guillou S."/>
            <person name="Cros-Aarteil S."/>
            <person name="Calhoun S."/>
            <person name="Haridas S."/>
            <person name="Kuo A."/>
            <person name="Mondo S."/>
            <person name="Pangilinan J."/>
            <person name="Riley R."/>
            <person name="LaButti K."/>
            <person name="Andreopoulos B."/>
            <person name="Lipzen A."/>
            <person name="Chen C."/>
            <person name="Yan M."/>
            <person name="Daum C."/>
            <person name="Ng V."/>
            <person name="Clum A."/>
            <person name="Steindorff A."/>
            <person name="Ohm R.A."/>
            <person name="Martin F."/>
            <person name="Silar P."/>
            <person name="Natvig D.O."/>
            <person name="Lalanne C."/>
            <person name="Gautier V."/>
            <person name="Ament-Velasquez S.L."/>
            <person name="Kruys A."/>
            <person name="Hutchinson M.I."/>
            <person name="Powell A.J."/>
            <person name="Barry K."/>
            <person name="Miller A.N."/>
            <person name="Grigoriev I.V."/>
            <person name="Debuchy R."/>
            <person name="Gladieux P."/>
            <person name="Hiltunen Thoren M."/>
            <person name="Johannesson H."/>
        </authorList>
    </citation>
    <scope>NUCLEOTIDE SEQUENCE</scope>
    <source>
        <strain evidence="1">PSN293</strain>
    </source>
</reference>
<name>A0AAN7BDY0_9PEZI</name>
<dbReference type="Proteomes" id="UP001301769">
    <property type="component" value="Unassembled WGS sequence"/>
</dbReference>
<evidence type="ECO:0000313" key="1">
    <source>
        <dbReference type="EMBL" id="KAK4219817.1"/>
    </source>
</evidence>
<reference evidence="1" key="2">
    <citation type="submission" date="2023-05" db="EMBL/GenBank/DDBJ databases">
        <authorList>
            <consortium name="Lawrence Berkeley National Laboratory"/>
            <person name="Steindorff A."/>
            <person name="Hensen N."/>
            <person name="Bonometti L."/>
            <person name="Westerberg I."/>
            <person name="Brannstrom I.O."/>
            <person name="Guillou S."/>
            <person name="Cros-Aarteil S."/>
            <person name="Calhoun S."/>
            <person name="Haridas S."/>
            <person name="Kuo A."/>
            <person name="Mondo S."/>
            <person name="Pangilinan J."/>
            <person name="Riley R."/>
            <person name="Labutti K."/>
            <person name="Andreopoulos B."/>
            <person name="Lipzen A."/>
            <person name="Chen C."/>
            <person name="Yanf M."/>
            <person name="Daum C."/>
            <person name="Ng V."/>
            <person name="Clum A."/>
            <person name="Ohm R."/>
            <person name="Martin F."/>
            <person name="Silar P."/>
            <person name="Natvig D."/>
            <person name="Lalanne C."/>
            <person name="Gautier V."/>
            <person name="Ament-Velasquez S.L."/>
            <person name="Kruys A."/>
            <person name="Hutchinson M.I."/>
            <person name="Powell A.J."/>
            <person name="Barry K."/>
            <person name="Miller A.N."/>
            <person name="Grigoriev I.V."/>
            <person name="Debuchy R."/>
            <person name="Gladieux P."/>
            <person name="Thoren M.H."/>
            <person name="Johannesson H."/>
        </authorList>
    </citation>
    <scope>NUCLEOTIDE SEQUENCE</scope>
    <source>
        <strain evidence="1">PSN293</strain>
    </source>
</reference>
<sequence length="74" mass="8826">MNFWTLYMFIFALRSWERVICRHLPCKESRSGVGHLFSFLLSRWLSITGCPLRYMLWLSTVGRKISWIVGSMHD</sequence>
<proteinExistence type="predicted"/>
<keyword evidence="2" id="KW-1185">Reference proteome</keyword>
<protein>
    <submittedName>
        <fullName evidence="1">Uncharacterized protein</fullName>
    </submittedName>
</protein>